<evidence type="ECO:0000256" key="1">
    <source>
        <dbReference type="SAM" id="MobiDB-lite"/>
    </source>
</evidence>
<sequence>MGVTGLWGFLGDGRVESLARLSSEHYRRTGRPFKIAIDEACWRFNNVNAVQVAQWRKSEPRANPIEKQILYWIVRLLRLNFELVFVFDGPGRPAKRGGHGGVKPDYDRVRLLKGLLDHLRILYIEAPAEAEAECARLQKMGIVDAVWSDDGDTLVFGATRLIRFHRPAANKAGKKSTEEVKVVDMTEISMRRGTDLRYTHLILFALLTGGDYDGQGLKSCGPAIAKDVLSTNKGRNAAEALINLSLPHGLGRWRTQVAEAMHEQRHLLSIPSDWPKARVVSHYVSPKTSSDIELLKHRSLQSQLGCIDVPKLSMFLLRYFNFQLKDYKKHIVPVLLVKQLRTSLATTIVHQHKVEIKKTRQRKDQGPSFLRTIKYDAHPISGQSLIPTFLTHNQTDTEEVMETEVLDLLLQQAMGSSYTPDVPAGRTAHQAAVETERKRAAEQRAADYKALLSKDKRHAHAEAQRQMGAESASTTRSLGDEKNELPGGTQKSKCADNHKVPERRATTETRGTVNSKTMGPTSVQVGRADTAVTNKAAGTSTSRTNGSLDPGSKTVMRAASAIPANSTKVICELDKLPCQLAMPPRRINGEVAADPVMADSSKRPGFRLPISQLTPSKRALEAPSAADHSLKKAKVVREVIVID</sequence>
<feature type="compositionally biased region" description="Polar residues" evidence="1">
    <location>
        <begin position="531"/>
        <end position="547"/>
    </location>
</feature>
<dbReference type="SMART" id="SM00484">
    <property type="entry name" value="XPGI"/>
    <property type="match status" value="1"/>
</dbReference>
<dbReference type="AlphaFoldDB" id="A0A4U7B541"/>
<dbReference type="SUPFAM" id="SSF88723">
    <property type="entry name" value="PIN domain-like"/>
    <property type="match status" value="1"/>
</dbReference>
<evidence type="ECO:0000259" key="2">
    <source>
        <dbReference type="SMART" id="SM00484"/>
    </source>
</evidence>
<accession>A0A4U7B541</accession>
<dbReference type="Gene3D" id="3.40.50.1010">
    <property type="entry name" value="5'-nuclease"/>
    <property type="match status" value="2"/>
</dbReference>
<dbReference type="Proteomes" id="UP000308133">
    <property type="component" value="Unassembled WGS sequence"/>
</dbReference>
<feature type="compositionally biased region" description="Polar residues" evidence="1">
    <location>
        <begin position="508"/>
        <end position="524"/>
    </location>
</feature>
<feature type="region of interest" description="Disordered" evidence="1">
    <location>
        <begin position="455"/>
        <end position="552"/>
    </location>
</feature>
<comment type="caution">
    <text evidence="3">The sequence shown here is derived from an EMBL/GenBank/DDBJ whole genome shotgun (WGS) entry which is preliminary data.</text>
</comment>
<feature type="region of interest" description="Disordered" evidence="1">
    <location>
        <begin position="419"/>
        <end position="441"/>
    </location>
</feature>
<dbReference type="CDD" id="cd09870">
    <property type="entry name" value="PIN_YEN1"/>
    <property type="match status" value="1"/>
</dbReference>
<dbReference type="PANTHER" id="PTHR11081:SF62">
    <property type="entry name" value="XPG-I DOMAIN-CONTAINING PROTEIN"/>
    <property type="match status" value="1"/>
</dbReference>
<dbReference type="SUPFAM" id="SSF47807">
    <property type="entry name" value="5' to 3' exonuclease, C-terminal subdomain"/>
    <property type="match status" value="1"/>
</dbReference>
<name>A0A4U7B541_9PEZI</name>
<dbReference type="EMBL" id="PTQR01000017">
    <property type="protein sequence ID" value="TKX26069.1"/>
    <property type="molecule type" value="Genomic_DNA"/>
</dbReference>
<gene>
    <name evidence="3" type="ORF">C1H76_1645</name>
</gene>
<reference evidence="3 4" key="1">
    <citation type="submission" date="2018-02" db="EMBL/GenBank/DDBJ databases">
        <title>Draft genome sequences of Elsinoe sp., causing black scab on jojoba.</title>
        <authorList>
            <person name="Stodart B."/>
            <person name="Jeffress S."/>
            <person name="Ash G."/>
            <person name="Arun Chinnappa K."/>
        </authorList>
    </citation>
    <scope>NUCLEOTIDE SEQUENCE [LARGE SCALE GENOMIC DNA]</scope>
    <source>
        <strain evidence="3 4">Hillstone_2</strain>
    </source>
</reference>
<organism evidence="3 4">
    <name type="scientific">Elsinoe australis</name>
    <dbReference type="NCBI Taxonomy" id="40998"/>
    <lineage>
        <taxon>Eukaryota</taxon>
        <taxon>Fungi</taxon>
        <taxon>Dikarya</taxon>
        <taxon>Ascomycota</taxon>
        <taxon>Pezizomycotina</taxon>
        <taxon>Dothideomycetes</taxon>
        <taxon>Dothideomycetidae</taxon>
        <taxon>Myriangiales</taxon>
        <taxon>Elsinoaceae</taxon>
        <taxon>Elsinoe</taxon>
    </lineage>
</organism>
<evidence type="ECO:0000313" key="4">
    <source>
        <dbReference type="Proteomes" id="UP000308133"/>
    </source>
</evidence>
<feature type="compositionally biased region" description="Basic and acidic residues" evidence="1">
    <location>
        <begin position="493"/>
        <end position="507"/>
    </location>
</feature>
<dbReference type="InterPro" id="IPR006086">
    <property type="entry name" value="XPG-I_dom"/>
</dbReference>
<dbReference type="InterPro" id="IPR006084">
    <property type="entry name" value="XPG/Rad2"/>
</dbReference>
<dbReference type="PANTHER" id="PTHR11081">
    <property type="entry name" value="FLAP ENDONUCLEASE FAMILY MEMBER"/>
    <property type="match status" value="1"/>
</dbReference>
<evidence type="ECO:0000313" key="3">
    <source>
        <dbReference type="EMBL" id="TKX26069.1"/>
    </source>
</evidence>
<proteinExistence type="predicted"/>
<dbReference type="PRINTS" id="PR00853">
    <property type="entry name" value="XPGRADSUPER"/>
</dbReference>
<dbReference type="InterPro" id="IPR029060">
    <property type="entry name" value="PIN-like_dom_sf"/>
</dbReference>
<dbReference type="Pfam" id="PF00867">
    <property type="entry name" value="XPG_I"/>
    <property type="match status" value="1"/>
</dbReference>
<feature type="domain" description="XPG-I" evidence="2">
    <location>
        <begin position="117"/>
        <end position="196"/>
    </location>
</feature>
<dbReference type="InterPro" id="IPR036279">
    <property type="entry name" value="5-3_exonuclease_C_sf"/>
</dbReference>
<dbReference type="GO" id="GO:0006281">
    <property type="term" value="P:DNA repair"/>
    <property type="evidence" value="ECO:0007669"/>
    <property type="project" value="UniProtKB-ARBA"/>
</dbReference>
<protein>
    <recommendedName>
        <fullName evidence="2">XPG-I domain-containing protein</fullName>
    </recommendedName>
</protein>
<dbReference type="GO" id="GO:0017108">
    <property type="term" value="F:5'-flap endonuclease activity"/>
    <property type="evidence" value="ECO:0007669"/>
    <property type="project" value="TreeGrafter"/>
</dbReference>